<dbReference type="InterPro" id="IPR008622">
    <property type="entry name" value="FliT"/>
</dbReference>
<gene>
    <name evidence="9" type="ORF">MACH08_29490</name>
</gene>
<dbReference type="EMBL" id="BSKO01000001">
    <property type="protein sequence ID" value="GLO67165.1"/>
    <property type="molecule type" value="Genomic_DNA"/>
</dbReference>
<dbReference type="Pfam" id="PF05400">
    <property type="entry name" value="FliT"/>
    <property type="match status" value="1"/>
</dbReference>
<protein>
    <recommendedName>
        <fullName evidence="7">Flagellar protein FliT</fullName>
    </recommendedName>
</protein>
<evidence type="ECO:0000256" key="8">
    <source>
        <dbReference type="SAM" id="MobiDB-lite"/>
    </source>
</evidence>
<accession>A0ABQ5TPV5</accession>
<evidence type="ECO:0000256" key="2">
    <source>
        <dbReference type="ARBA" id="ARBA00022490"/>
    </source>
</evidence>
<reference evidence="9 10" key="1">
    <citation type="submission" date="2023-02" db="EMBL/GenBank/DDBJ databases">
        <title>Oceanobacillus kimchii IFOP_LL358 isolated form Alexandrium catenella lab strain.</title>
        <authorList>
            <person name="Gajardo G."/>
            <person name="Ueki S."/>
            <person name="Maruyama F."/>
        </authorList>
    </citation>
    <scope>NUCLEOTIDE SEQUENCE [LARGE SCALE GENOMIC DNA]</scope>
    <source>
        <strain evidence="9 10">IFOP_LL358</strain>
    </source>
</reference>
<evidence type="ECO:0000313" key="9">
    <source>
        <dbReference type="EMBL" id="GLO67165.1"/>
    </source>
</evidence>
<proteinExistence type="inferred from homology"/>
<comment type="subcellular location">
    <subcellularLocation>
        <location evidence="1">Cytoplasm</location>
        <location evidence="1">Cytosol</location>
    </subcellularLocation>
</comment>
<keyword evidence="10" id="KW-1185">Reference proteome</keyword>
<sequence length="117" mass="13872">MNRVEPIFNITKSMQLLLDEEITVKNREQVIEMLQQKIEERGQLLQDLTEPYSIKEETLGAEVVKLNQQIEIKMNVIFDQIKVELKLMKKKKKSNHSYTNPYQHVQSSDGYFMDNKK</sequence>
<feature type="compositionally biased region" description="Polar residues" evidence="8">
    <location>
        <begin position="96"/>
        <end position="109"/>
    </location>
</feature>
<dbReference type="RefSeq" id="WP_017797689.1">
    <property type="nucleotide sequence ID" value="NZ_BSKO01000001.1"/>
</dbReference>
<keyword evidence="4" id="KW-0143">Chaperone</keyword>
<evidence type="ECO:0000256" key="4">
    <source>
        <dbReference type="ARBA" id="ARBA00023186"/>
    </source>
</evidence>
<evidence type="ECO:0000256" key="3">
    <source>
        <dbReference type="ARBA" id="ARBA00022795"/>
    </source>
</evidence>
<name>A0ABQ5TPV5_9BACI</name>
<feature type="region of interest" description="Disordered" evidence="8">
    <location>
        <begin position="92"/>
        <end position="117"/>
    </location>
</feature>
<keyword evidence="3" id="KW-1005">Bacterial flagellum biogenesis</keyword>
<organism evidence="9 10">
    <name type="scientific">Oceanobacillus kimchii</name>
    <dbReference type="NCBI Taxonomy" id="746691"/>
    <lineage>
        <taxon>Bacteria</taxon>
        <taxon>Bacillati</taxon>
        <taxon>Bacillota</taxon>
        <taxon>Bacilli</taxon>
        <taxon>Bacillales</taxon>
        <taxon>Bacillaceae</taxon>
        <taxon>Oceanobacillus</taxon>
    </lineage>
</organism>
<comment type="function">
    <text evidence="5">May act as an export chaperone for the filament capping protein FliD.</text>
</comment>
<evidence type="ECO:0000256" key="6">
    <source>
        <dbReference type="ARBA" id="ARBA00093785"/>
    </source>
</evidence>
<evidence type="ECO:0000256" key="5">
    <source>
        <dbReference type="ARBA" id="ARBA00093765"/>
    </source>
</evidence>
<evidence type="ECO:0000313" key="10">
    <source>
        <dbReference type="Proteomes" id="UP001275436"/>
    </source>
</evidence>
<evidence type="ECO:0000256" key="7">
    <source>
        <dbReference type="ARBA" id="ARBA00093797"/>
    </source>
</evidence>
<keyword evidence="2" id="KW-0963">Cytoplasm</keyword>
<comment type="caution">
    <text evidence="9">The sequence shown here is derived from an EMBL/GenBank/DDBJ whole genome shotgun (WGS) entry which is preliminary data.</text>
</comment>
<dbReference type="Proteomes" id="UP001275436">
    <property type="component" value="Unassembled WGS sequence"/>
</dbReference>
<comment type="similarity">
    <text evidence="6">Belongs to the bacillales FliT family.</text>
</comment>
<evidence type="ECO:0000256" key="1">
    <source>
        <dbReference type="ARBA" id="ARBA00004514"/>
    </source>
</evidence>